<accession>A0A448JCC4</accession>
<evidence type="ECO:0000256" key="3">
    <source>
        <dbReference type="ARBA" id="ARBA00022553"/>
    </source>
</evidence>
<name>A0A448JCC4_CAMJU</name>
<dbReference type="Proteomes" id="UP000275504">
    <property type="component" value="Chromosome"/>
</dbReference>
<evidence type="ECO:0000256" key="8">
    <source>
        <dbReference type="ARBA" id="ARBA00023012"/>
    </source>
</evidence>
<dbReference type="Gene3D" id="3.30.565.10">
    <property type="entry name" value="Histidine kinase-like ATPase, C-terminal domain"/>
    <property type="match status" value="1"/>
</dbReference>
<evidence type="ECO:0000259" key="9">
    <source>
        <dbReference type="PROSITE" id="PS50109"/>
    </source>
</evidence>
<dbReference type="GO" id="GO:0004673">
    <property type="term" value="F:protein histidine kinase activity"/>
    <property type="evidence" value="ECO:0007669"/>
    <property type="project" value="UniProtKB-EC"/>
</dbReference>
<reference evidence="10 11" key="1">
    <citation type="submission" date="2018-12" db="EMBL/GenBank/DDBJ databases">
        <authorList>
            <consortium name="Pathogen Informatics"/>
        </authorList>
    </citation>
    <scope>NUCLEOTIDE SEQUENCE [LARGE SCALE GENOMIC DNA]</scope>
    <source>
        <strain evidence="10 11">NCTC11951</strain>
    </source>
</reference>
<dbReference type="SMART" id="SM00387">
    <property type="entry name" value="HATPase_c"/>
    <property type="match status" value="1"/>
</dbReference>
<keyword evidence="8" id="KW-0902">Two-component regulatory system</keyword>
<keyword evidence="3" id="KW-0597">Phosphoprotein</keyword>
<keyword evidence="4 10" id="KW-0808">Transferase</keyword>
<dbReference type="InterPro" id="IPR003594">
    <property type="entry name" value="HATPase_dom"/>
</dbReference>
<dbReference type="GO" id="GO:0000160">
    <property type="term" value="P:phosphorelay signal transduction system"/>
    <property type="evidence" value="ECO:0007669"/>
    <property type="project" value="UniProtKB-KW"/>
</dbReference>
<dbReference type="PRINTS" id="PR00344">
    <property type="entry name" value="BCTRLSENSOR"/>
</dbReference>
<proteinExistence type="predicted"/>
<dbReference type="GO" id="GO:0005524">
    <property type="term" value="F:ATP binding"/>
    <property type="evidence" value="ECO:0007669"/>
    <property type="project" value="UniProtKB-KW"/>
</dbReference>
<protein>
    <recommendedName>
        <fullName evidence="2">histidine kinase</fullName>
        <ecNumber evidence="2">2.7.13.3</ecNumber>
    </recommendedName>
</protein>
<keyword evidence="5" id="KW-0547">Nucleotide-binding</keyword>
<evidence type="ECO:0000256" key="7">
    <source>
        <dbReference type="ARBA" id="ARBA00022840"/>
    </source>
</evidence>
<dbReference type="InterPro" id="IPR005467">
    <property type="entry name" value="His_kinase_dom"/>
</dbReference>
<dbReference type="InterPro" id="IPR036890">
    <property type="entry name" value="HATPase_C_sf"/>
</dbReference>
<organism evidence="10 11">
    <name type="scientific">Campylobacter jejuni subsp. doylei</name>
    <dbReference type="NCBI Taxonomy" id="32021"/>
    <lineage>
        <taxon>Bacteria</taxon>
        <taxon>Pseudomonadati</taxon>
        <taxon>Campylobacterota</taxon>
        <taxon>Epsilonproteobacteria</taxon>
        <taxon>Campylobacterales</taxon>
        <taxon>Campylobacteraceae</taxon>
        <taxon>Campylobacter</taxon>
    </lineage>
</organism>
<evidence type="ECO:0000256" key="2">
    <source>
        <dbReference type="ARBA" id="ARBA00012438"/>
    </source>
</evidence>
<comment type="catalytic activity">
    <reaction evidence="1">
        <text>ATP + protein L-histidine = ADP + protein N-phospho-L-histidine.</text>
        <dbReference type="EC" id="2.7.13.3"/>
    </reaction>
</comment>
<keyword evidence="7" id="KW-0067">ATP-binding</keyword>
<feature type="domain" description="Histidine kinase" evidence="9">
    <location>
        <begin position="32"/>
        <end position="137"/>
    </location>
</feature>
<dbReference type="EMBL" id="LR134359">
    <property type="protein sequence ID" value="VEG62265.1"/>
    <property type="molecule type" value="Genomic_DNA"/>
</dbReference>
<evidence type="ECO:0000256" key="5">
    <source>
        <dbReference type="ARBA" id="ARBA00022741"/>
    </source>
</evidence>
<evidence type="ECO:0000313" key="10">
    <source>
        <dbReference type="EMBL" id="VEG62265.1"/>
    </source>
</evidence>
<dbReference type="PANTHER" id="PTHR43065:SF10">
    <property type="entry name" value="PEROXIDE STRESS-ACTIVATED HISTIDINE KINASE MAK3"/>
    <property type="match status" value="1"/>
</dbReference>
<dbReference type="Pfam" id="PF02518">
    <property type="entry name" value="HATPase_c"/>
    <property type="match status" value="1"/>
</dbReference>
<dbReference type="PROSITE" id="PS50109">
    <property type="entry name" value="HIS_KIN"/>
    <property type="match status" value="1"/>
</dbReference>
<dbReference type="InterPro" id="IPR004358">
    <property type="entry name" value="Sig_transdc_His_kin-like_C"/>
</dbReference>
<sequence>MEIAFETIEKNHVNINIVSKSDYEVLAYENGLIRVFLNLILNSIEAFKNKKRKIITITFSKFGKNYLKITIKDNAGGIDKENLDKIFQPYFTTKHPSQGIGVGLYISRQIIESFQGKIKVKNGKDGACFEVFLKLKERVE</sequence>
<dbReference type="PANTHER" id="PTHR43065">
    <property type="entry name" value="SENSOR HISTIDINE KINASE"/>
    <property type="match status" value="1"/>
</dbReference>
<evidence type="ECO:0000256" key="4">
    <source>
        <dbReference type="ARBA" id="ARBA00022679"/>
    </source>
</evidence>
<keyword evidence="6 10" id="KW-0418">Kinase</keyword>
<dbReference type="SUPFAM" id="SSF55874">
    <property type="entry name" value="ATPase domain of HSP90 chaperone/DNA topoisomerase II/histidine kinase"/>
    <property type="match status" value="1"/>
</dbReference>
<dbReference type="EC" id="2.7.13.3" evidence="2"/>
<gene>
    <name evidence="10" type="primary">zraS_2</name>
    <name evidence="10" type="ORF">NCTC11951_01395</name>
</gene>
<dbReference type="AlphaFoldDB" id="A0A448JCC4"/>
<evidence type="ECO:0000256" key="6">
    <source>
        <dbReference type="ARBA" id="ARBA00022777"/>
    </source>
</evidence>
<evidence type="ECO:0000313" key="11">
    <source>
        <dbReference type="Proteomes" id="UP000275504"/>
    </source>
</evidence>
<evidence type="ECO:0000256" key="1">
    <source>
        <dbReference type="ARBA" id="ARBA00000085"/>
    </source>
</evidence>